<name>A0A2P4UF72_9ACTN</name>
<evidence type="ECO:0000256" key="2">
    <source>
        <dbReference type="ARBA" id="ARBA00023125"/>
    </source>
</evidence>
<protein>
    <submittedName>
        <fullName evidence="6">CsgBAC operon transcriptional regulatory protein</fullName>
    </submittedName>
</protein>
<evidence type="ECO:0000313" key="6">
    <source>
        <dbReference type="EMBL" id="POM23681.1"/>
    </source>
</evidence>
<dbReference type="InterPro" id="IPR036388">
    <property type="entry name" value="WH-like_DNA-bd_sf"/>
</dbReference>
<dbReference type="PANTHER" id="PTHR44688:SF16">
    <property type="entry name" value="DNA-BINDING TRANSCRIPTIONAL ACTIVATOR DEVR_DOSR"/>
    <property type="match status" value="1"/>
</dbReference>
<dbReference type="CDD" id="cd06170">
    <property type="entry name" value="LuxR_C_like"/>
    <property type="match status" value="1"/>
</dbReference>
<dbReference type="InterPro" id="IPR000792">
    <property type="entry name" value="Tscrpt_reg_LuxR_C"/>
</dbReference>
<organism evidence="6 7">
    <name type="scientific">Actinomadura rubteroloni</name>
    <dbReference type="NCBI Taxonomy" id="1926885"/>
    <lineage>
        <taxon>Bacteria</taxon>
        <taxon>Bacillati</taxon>
        <taxon>Actinomycetota</taxon>
        <taxon>Actinomycetes</taxon>
        <taxon>Streptosporangiales</taxon>
        <taxon>Thermomonosporaceae</taxon>
        <taxon>Actinomadura</taxon>
    </lineage>
</organism>
<dbReference type="PANTHER" id="PTHR44688">
    <property type="entry name" value="DNA-BINDING TRANSCRIPTIONAL ACTIVATOR DEVR_DOSR"/>
    <property type="match status" value="1"/>
</dbReference>
<dbReference type="AlphaFoldDB" id="A0A2P4UF72"/>
<dbReference type="GO" id="GO:0006355">
    <property type="term" value="P:regulation of DNA-templated transcription"/>
    <property type="evidence" value="ECO:0007669"/>
    <property type="project" value="InterPro"/>
</dbReference>
<evidence type="ECO:0000313" key="7">
    <source>
        <dbReference type="Proteomes" id="UP000242367"/>
    </source>
</evidence>
<dbReference type="Pfam" id="PF00196">
    <property type="entry name" value="GerE"/>
    <property type="match status" value="1"/>
</dbReference>
<dbReference type="PRINTS" id="PR00038">
    <property type="entry name" value="HTHLUXR"/>
</dbReference>
<keyword evidence="1" id="KW-0805">Transcription regulation</keyword>
<dbReference type="GO" id="GO:0003677">
    <property type="term" value="F:DNA binding"/>
    <property type="evidence" value="ECO:0007669"/>
    <property type="project" value="UniProtKB-KW"/>
</dbReference>
<reference evidence="6 7" key="1">
    <citation type="journal article" date="2017" name="Chemistry">
        <title>Isolation, Biosynthesis and Chemical Modifications of Rubterolones A-F: Rare Tropolone Alkaloids from Actinomadura sp. 5-2.</title>
        <authorList>
            <person name="Guo H."/>
            <person name="Benndorf R."/>
            <person name="Leichnitz D."/>
            <person name="Klassen J.L."/>
            <person name="Vollmers J."/>
            <person name="Gorls H."/>
            <person name="Steinacker M."/>
            <person name="Weigel C."/>
            <person name="Dahse H.M."/>
            <person name="Kaster A.K."/>
            <person name="de Beer Z.W."/>
            <person name="Poulsen M."/>
            <person name="Beemelmanns C."/>
        </authorList>
    </citation>
    <scope>NUCLEOTIDE SEQUENCE [LARGE SCALE GENOMIC DNA]</scope>
    <source>
        <strain evidence="6 7">5-2</strain>
    </source>
</reference>
<sequence length="135" mass="14281">MQDERAAPDLPSPTMAELAREAIAHLEGLARVVARMQGLAEPAGAPAGNAARVEPGGLPSGSPHLDRLTRREREVLALLVRGMPNRRIARSLNITDATVKNHLHAVFVKLGVADRTEAVAKVLAQPGPHPGPHSP</sequence>
<dbReference type="RefSeq" id="WP_205648244.1">
    <property type="nucleotide sequence ID" value="NZ_MTBP01000003.1"/>
</dbReference>
<evidence type="ECO:0000256" key="4">
    <source>
        <dbReference type="SAM" id="MobiDB-lite"/>
    </source>
</evidence>
<dbReference type="SMART" id="SM00421">
    <property type="entry name" value="HTH_LUXR"/>
    <property type="match status" value="1"/>
</dbReference>
<dbReference type="PROSITE" id="PS50043">
    <property type="entry name" value="HTH_LUXR_2"/>
    <property type="match status" value="1"/>
</dbReference>
<comment type="caution">
    <text evidence="6">The sequence shown here is derived from an EMBL/GenBank/DDBJ whole genome shotgun (WGS) entry which is preliminary data.</text>
</comment>
<evidence type="ECO:0000256" key="1">
    <source>
        <dbReference type="ARBA" id="ARBA00023015"/>
    </source>
</evidence>
<keyword evidence="3" id="KW-0804">Transcription</keyword>
<evidence type="ECO:0000256" key="3">
    <source>
        <dbReference type="ARBA" id="ARBA00023163"/>
    </source>
</evidence>
<dbReference type="EMBL" id="MTBP01000003">
    <property type="protein sequence ID" value="POM23681.1"/>
    <property type="molecule type" value="Genomic_DNA"/>
</dbReference>
<feature type="region of interest" description="Disordered" evidence="4">
    <location>
        <begin position="43"/>
        <end position="66"/>
    </location>
</feature>
<dbReference type="Gene3D" id="1.10.10.10">
    <property type="entry name" value="Winged helix-like DNA-binding domain superfamily/Winged helix DNA-binding domain"/>
    <property type="match status" value="1"/>
</dbReference>
<proteinExistence type="predicted"/>
<keyword evidence="7" id="KW-1185">Reference proteome</keyword>
<accession>A0A2P4UF72</accession>
<gene>
    <name evidence="6" type="primary">csgD</name>
    <name evidence="6" type="ORF">BTM25_48420</name>
</gene>
<dbReference type="SUPFAM" id="SSF46894">
    <property type="entry name" value="C-terminal effector domain of the bipartite response regulators"/>
    <property type="match status" value="1"/>
</dbReference>
<feature type="domain" description="HTH luxR-type" evidence="5">
    <location>
        <begin position="61"/>
        <end position="126"/>
    </location>
</feature>
<evidence type="ECO:0000259" key="5">
    <source>
        <dbReference type="PROSITE" id="PS50043"/>
    </source>
</evidence>
<dbReference type="InterPro" id="IPR016032">
    <property type="entry name" value="Sig_transdc_resp-reg_C-effctor"/>
</dbReference>
<keyword evidence="2" id="KW-0238">DNA-binding</keyword>
<dbReference type="PROSITE" id="PS00622">
    <property type="entry name" value="HTH_LUXR_1"/>
    <property type="match status" value="1"/>
</dbReference>
<dbReference type="Proteomes" id="UP000242367">
    <property type="component" value="Unassembled WGS sequence"/>
</dbReference>